<feature type="region of interest" description="Disordered" evidence="4">
    <location>
        <begin position="1"/>
        <end position="23"/>
    </location>
</feature>
<protein>
    <recommendedName>
        <fullName evidence="3">COX assembly mitochondrial protein</fullName>
    </recommendedName>
</protein>
<dbReference type="InterPro" id="IPR013892">
    <property type="entry name" value="Cyt_c_biogenesis_Cmc1-like"/>
</dbReference>
<comment type="subcellular location">
    <subcellularLocation>
        <location evidence="3">Mitochondrion inner membrane</location>
    </subcellularLocation>
</comment>
<evidence type="ECO:0000313" key="6">
    <source>
        <dbReference type="Proteomes" id="UP000800040"/>
    </source>
</evidence>
<dbReference type="GO" id="GO:0005743">
    <property type="term" value="C:mitochondrial inner membrane"/>
    <property type="evidence" value="ECO:0007669"/>
    <property type="project" value="UniProtKB-SubCell"/>
</dbReference>
<evidence type="ECO:0000256" key="3">
    <source>
        <dbReference type="RuleBase" id="RU364104"/>
    </source>
</evidence>
<keyword evidence="3" id="KW-0472">Membrane</keyword>
<proteinExistence type="inferred from homology"/>
<evidence type="ECO:0000313" key="5">
    <source>
        <dbReference type="EMBL" id="KAF1835291.1"/>
    </source>
</evidence>
<keyword evidence="2" id="KW-1015">Disulfide bond</keyword>
<keyword evidence="3" id="KW-0143">Chaperone</keyword>
<gene>
    <name evidence="5" type="ORF">BDW02DRAFT_548503</name>
</gene>
<dbReference type="Proteomes" id="UP000800040">
    <property type="component" value="Unassembled WGS sequence"/>
</dbReference>
<organism evidence="5 6">
    <name type="scientific">Decorospora gaudefroyi</name>
    <dbReference type="NCBI Taxonomy" id="184978"/>
    <lineage>
        <taxon>Eukaryota</taxon>
        <taxon>Fungi</taxon>
        <taxon>Dikarya</taxon>
        <taxon>Ascomycota</taxon>
        <taxon>Pezizomycotina</taxon>
        <taxon>Dothideomycetes</taxon>
        <taxon>Pleosporomycetidae</taxon>
        <taxon>Pleosporales</taxon>
        <taxon>Pleosporineae</taxon>
        <taxon>Pleosporaceae</taxon>
        <taxon>Decorospora</taxon>
    </lineage>
</organism>
<evidence type="ECO:0000256" key="4">
    <source>
        <dbReference type="SAM" id="MobiDB-lite"/>
    </source>
</evidence>
<dbReference type="PANTHER" id="PTHR22977">
    <property type="entry name" value="COX ASSEMBLY MITOCHONDRIAL PROTEIN"/>
    <property type="match status" value="1"/>
</dbReference>
<keyword evidence="6" id="KW-1185">Reference proteome</keyword>
<comment type="function">
    <text evidence="3">Required for mitochondrial cytochrome c oxidase (COX) assembly and respiration.</text>
</comment>
<keyword evidence="3" id="KW-0496">Mitochondrion</keyword>
<dbReference type="PANTHER" id="PTHR22977:SF5">
    <property type="entry name" value="COX ASSEMBLY MITOCHONDRIAL PROTEIN HOMOLOG"/>
    <property type="match status" value="1"/>
</dbReference>
<reference evidence="5" key="1">
    <citation type="submission" date="2020-01" db="EMBL/GenBank/DDBJ databases">
        <authorList>
            <consortium name="DOE Joint Genome Institute"/>
            <person name="Haridas S."/>
            <person name="Albert R."/>
            <person name="Binder M."/>
            <person name="Bloem J."/>
            <person name="Labutti K."/>
            <person name="Salamov A."/>
            <person name="Andreopoulos B."/>
            <person name="Baker S.E."/>
            <person name="Barry K."/>
            <person name="Bills G."/>
            <person name="Bluhm B.H."/>
            <person name="Cannon C."/>
            <person name="Castanera R."/>
            <person name="Culley D.E."/>
            <person name="Daum C."/>
            <person name="Ezra D."/>
            <person name="Gonzalez J.B."/>
            <person name="Henrissat B."/>
            <person name="Kuo A."/>
            <person name="Liang C."/>
            <person name="Lipzen A."/>
            <person name="Lutzoni F."/>
            <person name="Magnuson J."/>
            <person name="Mondo S."/>
            <person name="Nolan M."/>
            <person name="Ohm R."/>
            <person name="Pangilinan J."/>
            <person name="Park H.-J."/>
            <person name="Ramirez L."/>
            <person name="Alfaro M."/>
            <person name="Sun H."/>
            <person name="Tritt A."/>
            <person name="Yoshinaga Y."/>
            <person name="Zwiers L.-H."/>
            <person name="Turgeon B.G."/>
            <person name="Goodwin S.B."/>
            <person name="Spatafora J.W."/>
            <person name="Crous P.W."/>
            <person name="Grigoriev I.V."/>
        </authorList>
    </citation>
    <scope>NUCLEOTIDE SEQUENCE</scope>
    <source>
        <strain evidence="5">P77</strain>
    </source>
</reference>
<sequence length="152" mass="17428">MSDRMIIGTNPLPSNPTPLSAPQEQQVRDLYYKNVRAKCAPEIQTFAQCALGRTVTMIYACRPARLAMNSCMLQYQNQDEMDAARREWFALAGQRKLEREEHARRLEEARWKHKEWWGLEGGKGGEEGRVVRREENRVDGSGVTRGGVYRGT</sequence>
<dbReference type="Pfam" id="PF08583">
    <property type="entry name" value="Cmc1"/>
    <property type="match status" value="1"/>
</dbReference>
<keyword evidence="3" id="KW-0999">Mitochondrion inner membrane</keyword>
<dbReference type="AlphaFoldDB" id="A0A6A5KHX2"/>
<evidence type="ECO:0000256" key="1">
    <source>
        <dbReference type="ARBA" id="ARBA00007347"/>
    </source>
</evidence>
<name>A0A6A5KHX2_9PLEO</name>
<dbReference type="EMBL" id="ML975289">
    <property type="protein sequence ID" value="KAF1835291.1"/>
    <property type="molecule type" value="Genomic_DNA"/>
</dbReference>
<accession>A0A6A5KHX2</accession>
<dbReference type="OrthoDB" id="6224010at2759"/>
<comment type="similarity">
    <text evidence="1 3">Belongs to the CMC family.</text>
</comment>
<evidence type="ECO:0000256" key="2">
    <source>
        <dbReference type="ARBA" id="ARBA00023157"/>
    </source>
</evidence>